<comment type="caution">
    <text evidence="3">The sequence shown here is derived from an EMBL/GenBank/DDBJ whole genome shotgun (WGS) entry which is preliminary data.</text>
</comment>
<evidence type="ECO:0000313" key="4">
    <source>
        <dbReference type="Proteomes" id="UP000194837"/>
    </source>
</evidence>
<dbReference type="RefSeq" id="WP_172405909.1">
    <property type="nucleotide sequence ID" value="NZ_MDJW01000009.1"/>
</dbReference>
<evidence type="ECO:0000259" key="2">
    <source>
        <dbReference type="Pfam" id="PF08327"/>
    </source>
</evidence>
<sequence>MPLFAVSPHPDSAWIGWSFAHSPEAVWAALTEPEAIARWLGEIVECDVRPGGTLVVDHGEGVRSRSAVIEADPPHRLTMTWEFPDEPTSHVAITLRASEDRAVLELVHSGLADLAESYRIGWITHLTYLEAVMAGVPLPASQFWSLHATLQRGLGVGSAMPDRPDIVCICGSMRFRDEMRVAARDLALAGVIVVAPAEADGPVGADQKAALDALHLRKIDLADRVLVVNPGGYVGESARREIAYARAAGKPVAFTDPA</sequence>
<dbReference type="InterPro" id="IPR013538">
    <property type="entry name" value="ASHA1/2-like_C"/>
</dbReference>
<gene>
    <name evidence="3" type="ORF">BFL34_01939</name>
</gene>
<name>A0A251Y686_9MICO</name>
<proteinExistence type="inferred from homology"/>
<protein>
    <recommendedName>
        <fullName evidence="2">Activator of Hsp90 ATPase homologue 1/2-like C-terminal domain-containing protein</fullName>
    </recommendedName>
</protein>
<dbReference type="AlphaFoldDB" id="A0A251Y686"/>
<dbReference type="Gene3D" id="3.30.530.20">
    <property type="match status" value="1"/>
</dbReference>
<dbReference type="InterPro" id="IPR023393">
    <property type="entry name" value="START-like_dom_sf"/>
</dbReference>
<accession>A0A251Y686</accession>
<dbReference type="Pfam" id="PF08327">
    <property type="entry name" value="AHSA1"/>
    <property type="match status" value="1"/>
</dbReference>
<feature type="domain" description="Activator of Hsp90 ATPase homologue 1/2-like C-terminal" evidence="2">
    <location>
        <begin position="21"/>
        <end position="133"/>
    </location>
</feature>
<reference evidence="3 4" key="1">
    <citation type="submission" date="2016-08" db="EMBL/GenBank/DDBJ databases">
        <title>Genome sequence of Clavibacter michiganensis spp strain CFBP7494.</title>
        <authorList>
            <person name="Thapa S.P."/>
            <person name="Coaker G."/>
            <person name="Jacques M.-A."/>
        </authorList>
    </citation>
    <scope>NUCLEOTIDE SEQUENCE [LARGE SCALE GENOMIC DNA]</scope>
    <source>
        <strain evidence="3">CFBP7494</strain>
    </source>
</reference>
<evidence type="ECO:0000256" key="1">
    <source>
        <dbReference type="ARBA" id="ARBA00006817"/>
    </source>
</evidence>
<dbReference type="Proteomes" id="UP000194837">
    <property type="component" value="Unassembled WGS sequence"/>
</dbReference>
<evidence type="ECO:0000313" key="3">
    <source>
        <dbReference type="EMBL" id="OUE19796.1"/>
    </source>
</evidence>
<comment type="similarity">
    <text evidence="1">Belongs to the AHA1 family.</text>
</comment>
<dbReference type="EMBL" id="MDJW01000009">
    <property type="protein sequence ID" value="OUE19796.1"/>
    <property type="molecule type" value="Genomic_DNA"/>
</dbReference>
<organism evidence="3 4">
    <name type="scientific">Clavibacter michiganensis</name>
    <dbReference type="NCBI Taxonomy" id="28447"/>
    <lineage>
        <taxon>Bacteria</taxon>
        <taxon>Bacillati</taxon>
        <taxon>Actinomycetota</taxon>
        <taxon>Actinomycetes</taxon>
        <taxon>Micrococcales</taxon>
        <taxon>Microbacteriaceae</taxon>
        <taxon>Clavibacter</taxon>
    </lineage>
</organism>
<dbReference type="SUPFAM" id="SSF55961">
    <property type="entry name" value="Bet v1-like"/>
    <property type="match status" value="1"/>
</dbReference>